<dbReference type="GO" id="GO:0000166">
    <property type="term" value="F:nucleotide binding"/>
    <property type="evidence" value="ECO:0007669"/>
    <property type="project" value="UniProtKB-KW"/>
</dbReference>
<evidence type="ECO:0000256" key="1">
    <source>
        <dbReference type="ARBA" id="ARBA00022741"/>
    </source>
</evidence>
<dbReference type="PANTHER" id="PTHR13748:SF62">
    <property type="entry name" value="COBW DOMAIN-CONTAINING PROTEIN"/>
    <property type="match status" value="1"/>
</dbReference>
<keyword evidence="3" id="KW-0143">Chaperone</keyword>
<comment type="caution">
    <text evidence="8">The sequence shown here is derived from an EMBL/GenBank/DDBJ whole genome shotgun (WGS) entry which is preliminary data.</text>
</comment>
<dbReference type="InterPro" id="IPR036627">
    <property type="entry name" value="CobW-likC_sf"/>
</dbReference>
<dbReference type="GO" id="GO:0005737">
    <property type="term" value="C:cytoplasm"/>
    <property type="evidence" value="ECO:0007669"/>
    <property type="project" value="TreeGrafter"/>
</dbReference>
<dbReference type="AlphaFoldDB" id="A0A4R3M4H2"/>
<evidence type="ECO:0000256" key="3">
    <source>
        <dbReference type="ARBA" id="ARBA00023186"/>
    </source>
</evidence>
<dbReference type="GO" id="GO:0016787">
    <property type="term" value="F:hydrolase activity"/>
    <property type="evidence" value="ECO:0007669"/>
    <property type="project" value="UniProtKB-KW"/>
</dbReference>
<protein>
    <submittedName>
        <fullName evidence="8">G3E family GTPase</fullName>
    </submittedName>
</protein>
<keyword evidence="9" id="KW-1185">Reference proteome</keyword>
<dbReference type="EMBL" id="SMAK01000010">
    <property type="protein sequence ID" value="TCT07159.1"/>
    <property type="molecule type" value="Genomic_DNA"/>
</dbReference>
<comment type="similarity">
    <text evidence="4">Belongs to the SIMIBI class G3E GTPase family. ZNG1 subfamily.</text>
</comment>
<comment type="function">
    <text evidence="5">Zinc chaperone that directly transfers zinc cofactor to target proteins, thereby activating them. Zinc is transferred from the CXCC motif in the GTPase domain to the zinc binding site in target proteins in a process requiring GTP hydrolysis.</text>
</comment>
<gene>
    <name evidence="8" type="ORF">EDC22_1106</name>
</gene>
<dbReference type="PANTHER" id="PTHR13748">
    <property type="entry name" value="COBW-RELATED"/>
    <property type="match status" value="1"/>
</dbReference>
<evidence type="ECO:0000256" key="2">
    <source>
        <dbReference type="ARBA" id="ARBA00022801"/>
    </source>
</evidence>
<evidence type="ECO:0000256" key="6">
    <source>
        <dbReference type="ARBA" id="ARBA00049117"/>
    </source>
</evidence>
<feature type="domain" description="CobW C-terminal" evidence="7">
    <location>
        <begin position="238"/>
        <end position="332"/>
    </location>
</feature>
<evidence type="ECO:0000256" key="5">
    <source>
        <dbReference type="ARBA" id="ARBA00045658"/>
    </source>
</evidence>
<dbReference type="InterPro" id="IPR003495">
    <property type="entry name" value="CobW/HypB/UreG_nucleotide-bd"/>
</dbReference>
<evidence type="ECO:0000313" key="8">
    <source>
        <dbReference type="EMBL" id="TCT07159.1"/>
    </source>
</evidence>
<name>A0A4R3M4H2_9HYPH</name>
<dbReference type="Gene3D" id="3.40.50.300">
    <property type="entry name" value="P-loop containing nucleotide triphosphate hydrolases"/>
    <property type="match status" value="1"/>
</dbReference>
<dbReference type="SMART" id="SM00833">
    <property type="entry name" value="CobW_C"/>
    <property type="match status" value="1"/>
</dbReference>
<dbReference type="RefSeq" id="WP_132807381.1">
    <property type="nucleotide sequence ID" value="NZ_SMAK01000010.1"/>
</dbReference>
<evidence type="ECO:0000313" key="9">
    <source>
        <dbReference type="Proteomes" id="UP000295678"/>
    </source>
</evidence>
<comment type="catalytic activity">
    <reaction evidence="6">
        <text>GTP + H2O = GDP + phosphate + H(+)</text>
        <dbReference type="Rhea" id="RHEA:19669"/>
        <dbReference type="ChEBI" id="CHEBI:15377"/>
        <dbReference type="ChEBI" id="CHEBI:15378"/>
        <dbReference type="ChEBI" id="CHEBI:37565"/>
        <dbReference type="ChEBI" id="CHEBI:43474"/>
        <dbReference type="ChEBI" id="CHEBI:58189"/>
    </reaction>
    <physiologicalReaction direction="left-to-right" evidence="6">
        <dbReference type="Rhea" id="RHEA:19670"/>
    </physiologicalReaction>
</comment>
<dbReference type="InterPro" id="IPR011629">
    <property type="entry name" value="CobW-like_C"/>
</dbReference>
<evidence type="ECO:0000256" key="4">
    <source>
        <dbReference type="ARBA" id="ARBA00034320"/>
    </source>
</evidence>
<dbReference type="OrthoDB" id="9808822at2"/>
<keyword evidence="1" id="KW-0547">Nucleotide-binding</keyword>
<sequence>MAEPRPDDAIPDFTPVSLLTGFLGSGKTTLLRRLLDDPALADTAVLINEFGEVGLDHHLIDRIDETTVLLQSGCVCCTIRGELSEAIRGLHSKRAQGAVSPFRRLVIESTGLADPFPIVSTVRSDPVLRHHFRLANVITTVDAANGLGQLDTHEESLRQAAVADHLVITKTDITTRETIDRLLSRLAAINPAATVTLAAEEVITADRLLLAEPFDRPARADIPPPGRNHAHHHHDDRIRAFAVVIDRPIDWTAFGIWLAMLLNRHGRQVLRVKGIINVAGEPNPVAVHGVQHVVHPPVHMRAWPDGDRRSRIVFIVDGLDPALIRRSLDTFNRLSGRR</sequence>
<proteinExistence type="inferred from homology"/>
<dbReference type="Pfam" id="PF02492">
    <property type="entry name" value="cobW"/>
    <property type="match status" value="1"/>
</dbReference>
<dbReference type="Pfam" id="PF07683">
    <property type="entry name" value="CobW_C"/>
    <property type="match status" value="1"/>
</dbReference>
<dbReference type="CDD" id="cd03112">
    <property type="entry name" value="CobW-like"/>
    <property type="match status" value="1"/>
</dbReference>
<keyword evidence="2" id="KW-0378">Hydrolase</keyword>
<dbReference type="Gene3D" id="3.30.1220.10">
    <property type="entry name" value="CobW-like, C-terminal domain"/>
    <property type="match status" value="1"/>
</dbReference>
<organism evidence="8 9">
    <name type="scientific">Tepidamorphus gemmatus</name>
    <dbReference type="NCBI Taxonomy" id="747076"/>
    <lineage>
        <taxon>Bacteria</taxon>
        <taxon>Pseudomonadati</taxon>
        <taxon>Pseudomonadota</taxon>
        <taxon>Alphaproteobacteria</taxon>
        <taxon>Hyphomicrobiales</taxon>
        <taxon>Tepidamorphaceae</taxon>
        <taxon>Tepidamorphus</taxon>
    </lineage>
</organism>
<evidence type="ECO:0000259" key="7">
    <source>
        <dbReference type="SMART" id="SM00833"/>
    </source>
</evidence>
<dbReference type="InterPro" id="IPR051316">
    <property type="entry name" value="Zinc-reg_GTPase_activator"/>
</dbReference>
<reference evidence="8 9" key="1">
    <citation type="submission" date="2019-03" db="EMBL/GenBank/DDBJ databases">
        <title>Genomic Encyclopedia of Type Strains, Phase IV (KMG-IV): sequencing the most valuable type-strain genomes for metagenomic binning, comparative biology and taxonomic classification.</title>
        <authorList>
            <person name="Goeker M."/>
        </authorList>
    </citation>
    <scope>NUCLEOTIDE SEQUENCE [LARGE SCALE GENOMIC DNA]</scope>
    <source>
        <strain evidence="8 9">DSM 19345</strain>
    </source>
</reference>
<accession>A0A4R3M4H2</accession>
<dbReference type="SUPFAM" id="SSF52540">
    <property type="entry name" value="P-loop containing nucleoside triphosphate hydrolases"/>
    <property type="match status" value="1"/>
</dbReference>
<dbReference type="Proteomes" id="UP000295678">
    <property type="component" value="Unassembled WGS sequence"/>
</dbReference>
<dbReference type="InterPro" id="IPR027417">
    <property type="entry name" value="P-loop_NTPase"/>
</dbReference>
<dbReference type="SUPFAM" id="SSF90002">
    <property type="entry name" value="Hypothetical protein YjiA, C-terminal domain"/>
    <property type="match status" value="1"/>
</dbReference>